<keyword evidence="1" id="KW-1015">Disulfide bond</keyword>
<dbReference type="SUPFAM" id="SSF56496">
    <property type="entry name" value="Fibrinogen C-terminal domain-like"/>
    <property type="match status" value="1"/>
</dbReference>
<dbReference type="Pfam" id="PF00147">
    <property type="entry name" value="Fibrinogen_C"/>
    <property type="match status" value="1"/>
</dbReference>
<feature type="transmembrane region" description="Helical" evidence="3">
    <location>
        <begin position="353"/>
        <end position="373"/>
    </location>
</feature>
<evidence type="ECO:0000256" key="1">
    <source>
        <dbReference type="ARBA" id="ARBA00023157"/>
    </source>
</evidence>
<dbReference type="EMBL" id="CALNXJ010000005">
    <property type="protein sequence ID" value="CAH3039668.1"/>
    <property type="molecule type" value="Genomic_DNA"/>
</dbReference>
<evidence type="ECO:0000256" key="3">
    <source>
        <dbReference type="SAM" id="Phobius"/>
    </source>
</evidence>
<name>A0AAU9VYM0_9CNID</name>
<evidence type="ECO:0000313" key="6">
    <source>
        <dbReference type="EMBL" id="CAH3039668.1"/>
    </source>
</evidence>
<feature type="compositionally biased region" description="Basic residues" evidence="2">
    <location>
        <begin position="473"/>
        <end position="487"/>
    </location>
</feature>
<keyword evidence="3" id="KW-0472">Membrane</keyword>
<dbReference type="AlphaFoldDB" id="A0AAU9VYM0"/>
<keyword evidence="3" id="KW-1133">Transmembrane helix</keyword>
<evidence type="ECO:0000313" key="7">
    <source>
        <dbReference type="Proteomes" id="UP001159428"/>
    </source>
</evidence>
<keyword evidence="3" id="KW-0812">Transmembrane</keyword>
<dbReference type="PROSITE" id="PS51406">
    <property type="entry name" value="FIBRINOGEN_C_2"/>
    <property type="match status" value="1"/>
</dbReference>
<dbReference type="InterPro" id="IPR036056">
    <property type="entry name" value="Fibrinogen-like_C"/>
</dbReference>
<feature type="transmembrane region" description="Helical" evidence="3">
    <location>
        <begin position="86"/>
        <end position="106"/>
    </location>
</feature>
<feature type="domain" description="Apple" evidence="4">
    <location>
        <begin position="5"/>
        <end position="81"/>
    </location>
</feature>
<dbReference type="SMART" id="SM00186">
    <property type="entry name" value="FBG"/>
    <property type="match status" value="1"/>
</dbReference>
<dbReference type="NCBIfam" id="NF040941">
    <property type="entry name" value="GGGWT_bact"/>
    <property type="match status" value="1"/>
</dbReference>
<dbReference type="InterPro" id="IPR002181">
    <property type="entry name" value="Fibrinogen_a/b/g_C_dom"/>
</dbReference>
<dbReference type="SMART" id="SM00473">
    <property type="entry name" value="PAN_AP"/>
    <property type="match status" value="2"/>
</dbReference>
<feature type="domain" description="Apple" evidence="4">
    <location>
        <begin position="408"/>
        <end position="484"/>
    </location>
</feature>
<feature type="domain" description="Fibrinogen C-terminal" evidence="5">
    <location>
        <begin position="114"/>
        <end position="172"/>
    </location>
</feature>
<accession>A0AAU9VYM0</accession>
<dbReference type="Pfam" id="PF00024">
    <property type="entry name" value="PAN_1"/>
    <property type="match status" value="2"/>
</dbReference>
<dbReference type="InterPro" id="IPR003609">
    <property type="entry name" value="Pan_app"/>
</dbReference>
<sequence>MKHHCVVFQGFELIGHITKTLYADEISCGLRCLQDEKCQSYNSKSHVNDAKKECQLSNQTKKSSPENLRRNPRSTYYHRRGTVEPLWRVLFLSLILSSFQMIILPFSYAGKRGWDSAHPALSCKEILDSGHSKGDGEYWIDPEKSGNPLKVYCDMSRSGGGWLLVSNVEFGSPSPKVSVETSYRGIGKSHMVLQKSAMKELRRHLSFTQLRFHCRKKQGRTFHVVTASNSSGEAVVQYFSGQTDEQPDACGSFVRLARDDNSKLAGICKDWVGRYDKTLLKIKIKVTGPTGNSENCFPLTRNENKTHCFPYSHVISKTLNSQSKLFVVSKKGEGHHLSSVFLSFSNYRMTGHLVGFHFCPVLLSGVALFLVAFSSSLHTGLSRDAVFERVEGNTIQNKLSDENMKHDCVVFQGFELIGHITTTLYADEISCGLRCLQDKKCQSYNSKSDVNDGKKECQLSNQTKKSSPENLRRNARSTYYHRRGTVE</sequence>
<dbReference type="Proteomes" id="UP001159428">
    <property type="component" value="Unassembled WGS sequence"/>
</dbReference>
<reference evidence="6 7" key="1">
    <citation type="submission" date="2022-05" db="EMBL/GenBank/DDBJ databases">
        <authorList>
            <consortium name="Genoscope - CEA"/>
            <person name="William W."/>
        </authorList>
    </citation>
    <scope>NUCLEOTIDE SEQUENCE [LARGE SCALE GENOMIC DNA]</scope>
</reference>
<evidence type="ECO:0000259" key="5">
    <source>
        <dbReference type="PROSITE" id="PS51406"/>
    </source>
</evidence>
<feature type="region of interest" description="Disordered" evidence="2">
    <location>
        <begin position="445"/>
        <end position="487"/>
    </location>
</feature>
<dbReference type="GO" id="GO:0070492">
    <property type="term" value="F:oligosaccharide binding"/>
    <property type="evidence" value="ECO:0007669"/>
    <property type="project" value="TreeGrafter"/>
</dbReference>
<protein>
    <recommendedName>
        <fullName evidence="8">Fibrinogen C-terminal domain-containing protein</fullName>
    </recommendedName>
</protein>
<comment type="caution">
    <text evidence="6">The sequence shown here is derived from an EMBL/GenBank/DDBJ whole genome shotgun (WGS) entry which is preliminary data.</text>
</comment>
<proteinExistence type="predicted"/>
<keyword evidence="7" id="KW-1185">Reference proteome</keyword>
<organism evidence="6 7">
    <name type="scientific">Pocillopora meandrina</name>
    <dbReference type="NCBI Taxonomy" id="46732"/>
    <lineage>
        <taxon>Eukaryota</taxon>
        <taxon>Metazoa</taxon>
        <taxon>Cnidaria</taxon>
        <taxon>Anthozoa</taxon>
        <taxon>Hexacorallia</taxon>
        <taxon>Scleractinia</taxon>
        <taxon>Astrocoeniina</taxon>
        <taxon>Pocilloporidae</taxon>
        <taxon>Pocillopora</taxon>
    </lineage>
</organism>
<dbReference type="PROSITE" id="PS50948">
    <property type="entry name" value="PAN"/>
    <property type="match status" value="2"/>
</dbReference>
<dbReference type="PANTHER" id="PTHR16146">
    <property type="entry name" value="INTELECTIN"/>
    <property type="match status" value="1"/>
</dbReference>
<dbReference type="GO" id="GO:0005615">
    <property type="term" value="C:extracellular space"/>
    <property type="evidence" value="ECO:0007669"/>
    <property type="project" value="TreeGrafter"/>
</dbReference>
<evidence type="ECO:0008006" key="8">
    <source>
        <dbReference type="Google" id="ProtNLM"/>
    </source>
</evidence>
<dbReference type="Gene3D" id="2.60.120.1000">
    <property type="match status" value="1"/>
</dbReference>
<feature type="region of interest" description="Disordered" evidence="2">
    <location>
        <begin position="52"/>
        <end position="73"/>
    </location>
</feature>
<evidence type="ECO:0000259" key="4">
    <source>
        <dbReference type="PROSITE" id="PS50948"/>
    </source>
</evidence>
<evidence type="ECO:0000256" key="2">
    <source>
        <dbReference type="SAM" id="MobiDB-lite"/>
    </source>
</evidence>
<gene>
    <name evidence="6" type="ORF">PMEA_00026266</name>
</gene>
<dbReference type="PANTHER" id="PTHR16146:SF46">
    <property type="entry name" value="INTELECTIN-1A-RELATED"/>
    <property type="match status" value="1"/>
</dbReference>